<evidence type="ECO:0000313" key="3">
    <source>
        <dbReference type="EMBL" id="EFG47175.1"/>
    </source>
</evidence>
<feature type="domain" description="ABM" evidence="2">
    <location>
        <begin position="25"/>
        <end position="70"/>
    </location>
</feature>
<dbReference type="InterPro" id="IPR011008">
    <property type="entry name" value="Dimeric_a/b-barrel"/>
</dbReference>
<keyword evidence="4" id="KW-1185">Reference proteome</keyword>
<dbReference type="OrthoDB" id="9812192at2"/>
<reference evidence="3 4" key="1">
    <citation type="submission" date="2010-04" db="EMBL/GenBank/DDBJ databases">
        <authorList>
            <person name="Qin X."/>
            <person name="Bachman B."/>
            <person name="Battles P."/>
            <person name="Bell A."/>
            <person name="Bess C."/>
            <person name="Bickham C."/>
            <person name="Chaboub L."/>
            <person name="Chen D."/>
            <person name="Coyle M."/>
            <person name="Deiros D.R."/>
            <person name="Dinh H."/>
            <person name="Forbes L."/>
            <person name="Fowler G."/>
            <person name="Francisco L."/>
            <person name="Fu Q."/>
            <person name="Gubbala S."/>
            <person name="Hale W."/>
            <person name="Han Y."/>
            <person name="Hemphill L."/>
            <person name="Highlander S.K."/>
            <person name="Hirani K."/>
            <person name="Hogues M."/>
            <person name="Jackson L."/>
            <person name="Jakkamsetti A."/>
            <person name="Javaid M."/>
            <person name="Jiang H."/>
            <person name="Korchina V."/>
            <person name="Kovar C."/>
            <person name="Lara F."/>
            <person name="Lee S."/>
            <person name="Mata R."/>
            <person name="Mathew T."/>
            <person name="Moen C."/>
            <person name="Morales K."/>
            <person name="Munidasa M."/>
            <person name="Nazareth L."/>
            <person name="Ngo R."/>
            <person name="Nguyen L."/>
            <person name="Okwuonu G."/>
            <person name="Ongeri F."/>
            <person name="Patil S."/>
            <person name="Petrosino J."/>
            <person name="Pham C."/>
            <person name="Pham P."/>
            <person name="Pu L.-L."/>
            <person name="Puazo M."/>
            <person name="Raj R."/>
            <person name="Reid J."/>
            <person name="Rouhana J."/>
            <person name="Saada N."/>
            <person name="Shang Y."/>
            <person name="Simmons D."/>
            <person name="Thornton R."/>
            <person name="Warren J."/>
            <person name="Weissenberger G."/>
            <person name="Zhang J."/>
            <person name="Zhang L."/>
            <person name="Zhou C."/>
            <person name="Zhu D."/>
            <person name="Muzny D."/>
            <person name="Worley K."/>
            <person name="Gibbs R."/>
        </authorList>
    </citation>
    <scope>NUCLEOTIDE SEQUENCE [LARGE SCALE GENOMIC DNA]</scope>
    <source>
        <strain evidence="3 4">ATCC 49030</strain>
    </source>
</reference>
<dbReference type="GO" id="GO:0004497">
    <property type="term" value="F:monooxygenase activity"/>
    <property type="evidence" value="ECO:0007669"/>
    <property type="project" value="UniProtKB-KW"/>
</dbReference>
<dbReference type="Gene3D" id="3.30.70.100">
    <property type="match status" value="1"/>
</dbReference>
<dbReference type="STRING" id="585530.HMPREF0183_1439"/>
<gene>
    <name evidence="3" type="ORF">HMPREF0183_1439</name>
</gene>
<evidence type="ECO:0000256" key="1">
    <source>
        <dbReference type="SAM" id="MobiDB-lite"/>
    </source>
</evidence>
<accession>D4YNC9</accession>
<evidence type="ECO:0000259" key="2">
    <source>
        <dbReference type="Pfam" id="PF03992"/>
    </source>
</evidence>
<dbReference type="InterPro" id="IPR007138">
    <property type="entry name" value="ABM_dom"/>
</dbReference>
<dbReference type="eggNOG" id="COG1359">
    <property type="taxonomic scope" value="Bacteria"/>
</dbReference>
<feature type="region of interest" description="Disordered" evidence="1">
    <location>
        <begin position="94"/>
        <end position="118"/>
    </location>
</feature>
<keyword evidence="3" id="KW-0503">Monooxygenase</keyword>
<dbReference type="EMBL" id="ADNU01000043">
    <property type="protein sequence ID" value="EFG47175.1"/>
    <property type="molecule type" value="Genomic_DNA"/>
</dbReference>
<name>D4YNC9_9MICO</name>
<sequence length="118" mass="13099">MSTIELNGTLICKDVSDVSSVERFLPKHVELSRDEPGCLRFEVTQSDDPLVWNVSEQSTDQASFDSHQARVKASEWGHATSHIPCDYTIARPEEAEMVDYHRQSPSGSPGRDSDGGIH</sequence>
<comment type="caution">
    <text evidence="3">The sequence shown here is derived from an EMBL/GenBank/DDBJ whole genome shotgun (WGS) entry which is preliminary data.</text>
</comment>
<dbReference type="Pfam" id="PF03992">
    <property type="entry name" value="ABM"/>
    <property type="match status" value="1"/>
</dbReference>
<evidence type="ECO:0000313" key="4">
    <source>
        <dbReference type="Proteomes" id="UP000005714"/>
    </source>
</evidence>
<organism evidence="3 4">
    <name type="scientific">Brevibacterium mcbrellneri ATCC 49030</name>
    <dbReference type="NCBI Taxonomy" id="585530"/>
    <lineage>
        <taxon>Bacteria</taxon>
        <taxon>Bacillati</taxon>
        <taxon>Actinomycetota</taxon>
        <taxon>Actinomycetes</taxon>
        <taxon>Micrococcales</taxon>
        <taxon>Brevibacteriaceae</taxon>
        <taxon>Brevibacterium</taxon>
    </lineage>
</organism>
<dbReference type="Proteomes" id="UP000005714">
    <property type="component" value="Unassembled WGS sequence"/>
</dbReference>
<dbReference type="AlphaFoldDB" id="D4YNC9"/>
<protein>
    <submittedName>
        <fullName evidence="3">Antibiotic biosynthesis monooxygenase</fullName>
    </submittedName>
</protein>
<dbReference type="RefSeq" id="WP_005884398.1">
    <property type="nucleotide sequence ID" value="NZ_ADNU01000043.1"/>
</dbReference>
<keyword evidence="3" id="KW-0560">Oxidoreductase</keyword>
<proteinExistence type="predicted"/>
<dbReference type="SUPFAM" id="SSF54909">
    <property type="entry name" value="Dimeric alpha+beta barrel"/>
    <property type="match status" value="1"/>
</dbReference>